<dbReference type="GO" id="GO:0030170">
    <property type="term" value="F:pyridoxal phosphate binding"/>
    <property type="evidence" value="ECO:0007669"/>
    <property type="project" value="InterPro"/>
</dbReference>
<dbReference type="InterPro" id="IPR015424">
    <property type="entry name" value="PyrdxlP-dep_Trfase"/>
</dbReference>
<reference evidence="12 13" key="1">
    <citation type="journal article" date="2017" name="G3 (Bethesda)">
        <title>The Physical Genome Mapping of Anopheles albimanus Corrected Scaffold Misassemblies and Identified Interarm Rearrangements in Genus Anopheles.</title>
        <authorList>
            <person name="Artemov G.N."/>
            <person name="Peery A.N."/>
            <person name="Jiang X."/>
            <person name="Tu Z."/>
            <person name="Stegniy V.N."/>
            <person name="Sharakhova M.V."/>
            <person name="Sharakhov I.V."/>
        </authorList>
    </citation>
    <scope>NUCLEOTIDE SEQUENCE [LARGE SCALE GENOMIC DNA]</scope>
    <source>
        <strain evidence="12 13">ALBI9_A</strain>
    </source>
</reference>
<dbReference type="EnsemblMetazoa" id="AALB001894-RA">
    <property type="protein sequence ID" value="AALB001894-PA"/>
    <property type="gene ID" value="AALB001894"/>
</dbReference>
<dbReference type="InterPro" id="IPR015422">
    <property type="entry name" value="PyrdxlP-dep_Trfase_small"/>
</dbReference>
<dbReference type="EC" id="4.1.1.22" evidence="4"/>
<dbReference type="Gene3D" id="3.40.640.10">
    <property type="entry name" value="Type I PLP-dependent aspartate aminotransferase-like (Major domain)"/>
    <property type="match status" value="1"/>
</dbReference>
<dbReference type="Proteomes" id="UP000069272">
    <property type="component" value="Chromosome 2L"/>
</dbReference>
<dbReference type="RefSeq" id="XP_035775798.1">
    <property type="nucleotide sequence ID" value="XM_035919905.1"/>
</dbReference>
<keyword evidence="8" id="KW-0456">Lyase</keyword>
<dbReference type="GO" id="GO:0004398">
    <property type="term" value="F:histidine decarboxylase activity"/>
    <property type="evidence" value="ECO:0007669"/>
    <property type="project" value="UniProtKB-EC"/>
</dbReference>
<dbReference type="PRINTS" id="PR00800">
    <property type="entry name" value="YHDCRBOXLASE"/>
</dbReference>
<dbReference type="GO" id="GO:0001694">
    <property type="term" value="P:histamine biosynthetic process"/>
    <property type="evidence" value="ECO:0007669"/>
    <property type="project" value="TreeGrafter"/>
</dbReference>
<keyword evidence="7 10" id="KW-0663">Pyridoxal phosphate</keyword>
<protein>
    <recommendedName>
        <fullName evidence="9">Histidine decarboxylase</fullName>
        <ecNumber evidence="4">4.1.1.22</ecNumber>
    </recommendedName>
</protein>
<dbReference type="GO" id="GO:0042423">
    <property type="term" value="P:catecholamine biosynthetic process"/>
    <property type="evidence" value="ECO:0007669"/>
    <property type="project" value="UniProtKB-KW"/>
</dbReference>
<dbReference type="InterPro" id="IPR002129">
    <property type="entry name" value="PyrdxlP-dep_de-COase"/>
</dbReference>
<dbReference type="FunFam" id="3.90.1150.10:FF:000018">
    <property type="entry name" value="Histidine decarboxylase"/>
    <property type="match status" value="1"/>
</dbReference>
<dbReference type="PANTHER" id="PTHR11999:SF68">
    <property type="entry name" value="HISTIDINE DECARBOXYLASE"/>
    <property type="match status" value="1"/>
</dbReference>
<dbReference type="VEuPathDB" id="VectorBase:AALB20_032140"/>
<evidence type="ECO:0000256" key="6">
    <source>
        <dbReference type="ARBA" id="ARBA00022793"/>
    </source>
</evidence>
<evidence type="ECO:0000256" key="10">
    <source>
        <dbReference type="PIRSR" id="PIRSR602129-50"/>
    </source>
</evidence>
<dbReference type="InterPro" id="IPR015421">
    <property type="entry name" value="PyrdxlP-dep_Trfase_major"/>
</dbReference>
<dbReference type="InterPro" id="IPR010977">
    <property type="entry name" value="Aromatic_deC"/>
</dbReference>
<comment type="subunit">
    <text evidence="3">Homodimer.</text>
</comment>
<dbReference type="InterPro" id="IPR021115">
    <property type="entry name" value="Pyridoxal-P_BS"/>
</dbReference>
<evidence type="ECO:0000313" key="13">
    <source>
        <dbReference type="Proteomes" id="UP000069272"/>
    </source>
</evidence>
<evidence type="ECO:0000256" key="1">
    <source>
        <dbReference type="ARBA" id="ARBA00001933"/>
    </source>
</evidence>
<dbReference type="CDD" id="cd06450">
    <property type="entry name" value="DOPA_deC_like"/>
    <property type="match status" value="1"/>
</dbReference>
<dbReference type="SUPFAM" id="SSF53383">
    <property type="entry name" value="PLP-dependent transferases"/>
    <property type="match status" value="1"/>
</dbReference>
<dbReference type="GO" id="GO:0005737">
    <property type="term" value="C:cytoplasm"/>
    <property type="evidence" value="ECO:0007669"/>
    <property type="project" value="TreeGrafter"/>
</dbReference>
<dbReference type="Gene3D" id="1.20.1340.10">
    <property type="entry name" value="dopa decarboxylase, N-terminal domain"/>
    <property type="match status" value="1"/>
</dbReference>
<dbReference type="GeneID" id="118457911"/>
<dbReference type="KEGG" id="aali:118457911"/>
<evidence type="ECO:0000256" key="9">
    <source>
        <dbReference type="ARBA" id="ARBA00039946"/>
    </source>
</evidence>
<dbReference type="AlphaFoldDB" id="A0A182F5Z5"/>
<dbReference type="STRING" id="7167.A0A182F5Z5"/>
<comment type="cofactor">
    <cofactor evidence="1 10">
        <name>pyridoxal 5'-phosphate</name>
        <dbReference type="ChEBI" id="CHEBI:597326"/>
    </cofactor>
</comment>
<feature type="compositionally biased region" description="Basic and acidic residues" evidence="11">
    <location>
        <begin position="608"/>
        <end position="627"/>
    </location>
</feature>
<dbReference type="CTD" id="3067"/>
<feature type="region of interest" description="Disordered" evidence="11">
    <location>
        <begin position="604"/>
        <end position="646"/>
    </location>
</feature>
<accession>A0A182F5Z5</accession>
<evidence type="ECO:0000256" key="8">
    <source>
        <dbReference type="ARBA" id="ARBA00023239"/>
    </source>
</evidence>
<evidence type="ECO:0000256" key="3">
    <source>
        <dbReference type="ARBA" id="ARBA00011738"/>
    </source>
</evidence>
<evidence type="ECO:0000256" key="7">
    <source>
        <dbReference type="ARBA" id="ARBA00022898"/>
    </source>
</evidence>
<dbReference type="PROSITE" id="PS00392">
    <property type="entry name" value="DDC_GAD_HDC_YDC"/>
    <property type="match status" value="1"/>
</dbReference>
<dbReference type="Pfam" id="PF00282">
    <property type="entry name" value="Pyridoxal_deC"/>
    <property type="match status" value="1"/>
</dbReference>
<evidence type="ECO:0000256" key="4">
    <source>
        <dbReference type="ARBA" id="ARBA00012320"/>
    </source>
</evidence>
<dbReference type="FunFam" id="1.20.1340.10:FF:000001">
    <property type="entry name" value="Histidine decarboxylase"/>
    <property type="match status" value="1"/>
</dbReference>
<reference evidence="12" key="2">
    <citation type="submission" date="2022-08" db="UniProtKB">
        <authorList>
            <consortium name="EnsemblMetazoa"/>
        </authorList>
    </citation>
    <scope>IDENTIFICATION</scope>
    <source>
        <strain evidence="12">STECLA/ALBI9_A</strain>
    </source>
</reference>
<evidence type="ECO:0000256" key="5">
    <source>
        <dbReference type="ARBA" id="ARBA00022584"/>
    </source>
</evidence>
<proteinExistence type="inferred from homology"/>
<dbReference type="PANTHER" id="PTHR11999">
    <property type="entry name" value="GROUP II PYRIDOXAL-5-PHOSPHATE DECARBOXYLASE"/>
    <property type="match status" value="1"/>
</dbReference>
<keyword evidence="13" id="KW-1185">Reference proteome</keyword>
<dbReference type="OrthoDB" id="639767at2759"/>
<keyword evidence="6" id="KW-0210">Decarboxylase</keyword>
<sequence>MDFDEYRKRGKEMVDYIADYLQNIRDRRVFPDVRPGYMRTMVPDSAPLDGEQWENIFGDIERVIMPGVTHWLSPRMHAYFPALNSFPSLLGDMLADGINCLGFTWASSPACTELESIVMNWLGKMIGLPDEFLHLSPNSKGGGVIQTTASESTLVCLLAGRTVAIQRFHEHTPGLQDAEINARLVAYCSEQAHSSVEKAALIGLVRMRFIESDEQLSLRGDALRDAIEEDIRQGLVPFWVCATLGTTGACAFDNLEEVGDVCREFNLWLHIDAAYAGSAFICPEFRTWLKGIEKADSIAFNPSKWLMVHFDCTAMWLKNSGALHRTFNVAPLYLQHENSGLAIDYMHWQIPLSKRFRALKLWFVLRSFGIKGLQKHIREGVRLAQKFEALVRADPRYEIPAARHLGMVVFRIKGMNELTEKLLKRLNHRGNMHAVPASLKGQYVIRFTVTSTRTSNDDILGDWDEIRKVTTELLNEQIHEHQMRSIPALKDTREKNEAFGSSLLLANTPMSPKIVNGSYAAIFDADEFLAKVYAGIRISQQDSPAMRRRVRGILMSGKQFSLDSRMDLVVQGITPNEARRCLESKAIDEDLEEVGEACEQMMEMDGEKEEKEKEKEEKEEEVRDPHFIRPLPIPPSPSAAPHRGRSQSVDIGTLRAPVSSPFNVYGIPITDPLAKTLSEPCYSIDSLSDLSLLASSASATPRWPLSPLQSPLATNNCPTPVIPSGGRVSCDSHLDSIDENYPSDSFPAHRTQQSKRRYSDHSLLHFSLTKPNVYPEKRASEPAIRCAFYNRSFDMLFPGGRPPATKRVLSQNDLPRERRVLRRQISTITELNVAQDDSGPRPKLDDWRRTADGGVASPVGVLPKFRYCISDESGHCIDFDTITSGTRRKSSGAKVDDGDEDEDEDEALLRDVLRFEENFVEKCEQICPSQDSLCLETIENQVLDELRVARRDSEEGGFMAEVDLQKMIPPEDEVIYENVKLCRKCGHQRIKL</sequence>
<evidence type="ECO:0000256" key="11">
    <source>
        <dbReference type="SAM" id="MobiDB-lite"/>
    </source>
</evidence>
<name>A0A182F5Z5_ANOAL</name>
<dbReference type="Gene3D" id="3.90.1150.10">
    <property type="entry name" value="Aspartate Aminotransferase, domain 1"/>
    <property type="match status" value="1"/>
</dbReference>
<dbReference type="VEuPathDB" id="VectorBase:AALB001894"/>
<evidence type="ECO:0000256" key="2">
    <source>
        <dbReference type="ARBA" id="ARBA00009533"/>
    </source>
</evidence>
<organism evidence="12 13">
    <name type="scientific">Anopheles albimanus</name>
    <name type="common">New world malaria mosquito</name>
    <dbReference type="NCBI Taxonomy" id="7167"/>
    <lineage>
        <taxon>Eukaryota</taxon>
        <taxon>Metazoa</taxon>
        <taxon>Ecdysozoa</taxon>
        <taxon>Arthropoda</taxon>
        <taxon>Hexapoda</taxon>
        <taxon>Insecta</taxon>
        <taxon>Pterygota</taxon>
        <taxon>Neoptera</taxon>
        <taxon>Endopterygota</taxon>
        <taxon>Diptera</taxon>
        <taxon>Nematocera</taxon>
        <taxon>Culicoidea</taxon>
        <taxon>Culicidae</taxon>
        <taxon>Anophelinae</taxon>
        <taxon>Anopheles</taxon>
    </lineage>
</organism>
<keyword evidence="5" id="KW-0127">Catecholamine biosynthesis</keyword>
<evidence type="ECO:0000313" key="12">
    <source>
        <dbReference type="EnsemblMetazoa" id="AALB001894-PA"/>
    </source>
</evidence>
<feature type="modified residue" description="N6-(pyridoxal phosphate)lysine" evidence="10">
    <location>
        <position position="304"/>
    </location>
</feature>
<dbReference type="FunFam" id="3.40.640.10:FF:000025">
    <property type="entry name" value="Histidine decarboxylase"/>
    <property type="match status" value="1"/>
</dbReference>
<dbReference type="GO" id="GO:0006548">
    <property type="term" value="P:L-histidine catabolic process"/>
    <property type="evidence" value="ECO:0007669"/>
    <property type="project" value="TreeGrafter"/>
</dbReference>
<comment type="similarity">
    <text evidence="2">Belongs to the group II decarboxylase family.</text>
</comment>